<sequence>MKLCLRTALPRVVVTSIGATAIAFLSFKPANAVIFVEPLVTTANQDILATRNPRRLTDIQPGQVIEYGVPDFANNLLNATGNNIGSFVFDLETLAYSNPNVTPAFNNEPVEWGDVNGDGKIGYSTTPGLTDIFKDVTVTGNRITFSGGEISNGAVFYNPFSSKPDLRPGGGIIPPAAPLPADQDGPIRVASYYTAIPEPTSVFALFFAGLGAVTIKRNQIKARRT</sequence>
<dbReference type="EMBL" id="RSCL01000004">
    <property type="protein sequence ID" value="RUT07696.1"/>
    <property type="molecule type" value="Genomic_DNA"/>
</dbReference>
<dbReference type="InterPro" id="IPR013424">
    <property type="entry name" value="Ice-binding_C"/>
</dbReference>
<dbReference type="Proteomes" id="UP000271624">
    <property type="component" value="Unassembled WGS sequence"/>
</dbReference>
<name>A0A433VNL6_9CYAN</name>
<comment type="caution">
    <text evidence="1">The sequence shown here is derived from an EMBL/GenBank/DDBJ whole genome shotgun (WGS) entry which is preliminary data.</text>
</comment>
<organism evidence="1 2">
    <name type="scientific">Dulcicalothrix desertica PCC 7102</name>
    <dbReference type="NCBI Taxonomy" id="232991"/>
    <lineage>
        <taxon>Bacteria</taxon>
        <taxon>Bacillati</taxon>
        <taxon>Cyanobacteriota</taxon>
        <taxon>Cyanophyceae</taxon>
        <taxon>Nostocales</taxon>
        <taxon>Calotrichaceae</taxon>
        <taxon>Dulcicalothrix</taxon>
    </lineage>
</organism>
<dbReference type="RefSeq" id="WP_127080568.1">
    <property type="nucleotide sequence ID" value="NZ_RSCL01000004.1"/>
</dbReference>
<dbReference type="AlphaFoldDB" id="A0A433VNL6"/>
<dbReference type="OrthoDB" id="483549at2"/>
<keyword evidence="2" id="KW-1185">Reference proteome</keyword>
<reference evidence="1" key="2">
    <citation type="journal article" date="2019" name="Genome Biol. Evol.">
        <title>Day and night: Metabolic profiles and evolutionary relationships of six axenic non-marine cyanobacteria.</title>
        <authorList>
            <person name="Will S.E."/>
            <person name="Henke P."/>
            <person name="Boedeker C."/>
            <person name="Huang S."/>
            <person name="Brinkmann H."/>
            <person name="Rohde M."/>
            <person name="Jarek M."/>
            <person name="Friedl T."/>
            <person name="Seufert S."/>
            <person name="Schumacher M."/>
            <person name="Overmann J."/>
            <person name="Neumann-Schaal M."/>
            <person name="Petersen J."/>
        </authorList>
    </citation>
    <scope>NUCLEOTIDE SEQUENCE [LARGE SCALE GENOMIC DNA]</scope>
    <source>
        <strain evidence="1">PCC 7102</strain>
    </source>
</reference>
<accession>A0A433VNL6</accession>
<reference evidence="1" key="1">
    <citation type="submission" date="2018-12" db="EMBL/GenBank/DDBJ databases">
        <authorList>
            <person name="Will S."/>
            <person name="Neumann-Schaal M."/>
            <person name="Henke P."/>
        </authorList>
    </citation>
    <scope>NUCLEOTIDE SEQUENCE</scope>
    <source>
        <strain evidence="1">PCC 7102</strain>
    </source>
</reference>
<gene>
    <name evidence="1" type="ORF">DSM106972_019560</name>
</gene>
<evidence type="ECO:0008006" key="3">
    <source>
        <dbReference type="Google" id="ProtNLM"/>
    </source>
</evidence>
<protein>
    <recommendedName>
        <fullName evidence="3">PEP-CTERM protein-sorting domain-containing protein</fullName>
    </recommendedName>
</protein>
<evidence type="ECO:0000313" key="2">
    <source>
        <dbReference type="Proteomes" id="UP000271624"/>
    </source>
</evidence>
<evidence type="ECO:0000313" key="1">
    <source>
        <dbReference type="EMBL" id="RUT07696.1"/>
    </source>
</evidence>
<proteinExistence type="predicted"/>
<dbReference type="NCBIfam" id="TIGR02595">
    <property type="entry name" value="PEP_CTERM"/>
    <property type="match status" value="1"/>
</dbReference>